<evidence type="ECO:0000313" key="12">
    <source>
        <dbReference type="Proteomes" id="UP001309705"/>
    </source>
</evidence>
<dbReference type="RefSeq" id="WP_327619604.1">
    <property type="nucleotide sequence ID" value="NZ_JAYWTM010000029.1"/>
</dbReference>
<proteinExistence type="inferred from homology"/>
<keyword evidence="6 7" id="KW-0975">Bacterial flagellum</keyword>
<dbReference type="Pfam" id="PF21158">
    <property type="entry name" value="flgK_1st_1"/>
    <property type="match status" value="1"/>
</dbReference>
<dbReference type="PANTHER" id="PTHR30033:SF1">
    <property type="entry name" value="FLAGELLAR HOOK-ASSOCIATED PROTEIN 1"/>
    <property type="match status" value="1"/>
</dbReference>
<dbReference type="PANTHER" id="PTHR30033">
    <property type="entry name" value="FLAGELLAR HOOK-ASSOCIATED PROTEIN 1"/>
    <property type="match status" value="1"/>
</dbReference>
<evidence type="ECO:0000313" key="11">
    <source>
        <dbReference type="EMBL" id="MEC5344849.1"/>
    </source>
</evidence>
<dbReference type="InterPro" id="IPR053927">
    <property type="entry name" value="FlgK_helical"/>
</dbReference>
<reference evidence="11 12" key="1">
    <citation type="journal article" date="2017" name="Int. J. Syst. Evol. Microbiol.">
        <title>Brenneria populi subsp. brevivirga subsp. nov. isolated from symptomatic bark of Populus x euramericana canker, and description of Brenneria populi subsp. populi subsp. nov.</title>
        <authorList>
            <person name="Zheng M.H."/>
            <person name="Piao C.G."/>
            <person name="Xue H."/>
            <person name="Guo M.W."/>
            <person name="Li Y."/>
        </authorList>
    </citation>
    <scope>NUCLEOTIDE SEQUENCE [LARGE SCALE GENOMIC DNA]</scope>
    <source>
        <strain evidence="11 12">D9-5</strain>
    </source>
</reference>
<name>A0ABU6JVY6_9GAMM</name>
<keyword evidence="12" id="KW-1185">Reference proteome</keyword>
<keyword evidence="11" id="KW-0969">Cilium</keyword>
<dbReference type="Proteomes" id="UP001309705">
    <property type="component" value="Unassembled WGS sequence"/>
</dbReference>
<comment type="similarity">
    <text evidence="3 7">Belongs to the flagella basal body rod proteins family.</text>
</comment>
<feature type="domain" description="Flagellar hook-associated protein FlgK helical" evidence="10">
    <location>
        <begin position="113"/>
        <end position="336"/>
    </location>
</feature>
<keyword evidence="5 7" id="KW-0964">Secreted</keyword>
<evidence type="ECO:0000256" key="1">
    <source>
        <dbReference type="ARBA" id="ARBA00004365"/>
    </source>
</evidence>
<dbReference type="Pfam" id="PF06429">
    <property type="entry name" value="Flg_bbr_C"/>
    <property type="match status" value="1"/>
</dbReference>
<dbReference type="SUPFAM" id="SSF64518">
    <property type="entry name" value="Phase 1 flagellin"/>
    <property type="match status" value="1"/>
</dbReference>
<comment type="subcellular location">
    <subcellularLocation>
        <location evidence="1 7">Bacterial flagellum</location>
    </subcellularLocation>
    <subcellularLocation>
        <location evidence="2 7">Secreted</location>
    </subcellularLocation>
</comment>
<evidence type="ECO:0000259" key="10">
    <source>
        <dbReference type="Pfam" id="PF22638"/>
    </source>
</evidence>
<keyword evidence="11" id="KW-0966">Cell projection</keyword>
<dbReference type="PRINTS" id="PR01005">
    <property type="entry name" value="FLGHOOKAP1"/>
</dbReference>
<dbReference type="InterPro" id="IPR049119">
    <property type="entry name" value="FlgK_D2-like"/>
</dbReference>
<protein>
    <recommendedName>
        <fullName evidence="4 7">Flagellar hook-associated protein 1</fullName>
        <shortName evidence="7">HAP1</shortName>
    </recommendedName>
</protein>
<evidence type="ECO:0000256" key="5">
    <source>
        <dbReference type="ARBA" id="ARBA00022525"/>
    </source>
</evidence>
<evidence type="ECO:0000259" key="9">
    <source>
        <dbReference type="Pfam" id="PF21158"/>
    </source>
</evidence>
<accession>A0ABU6JVY6</accession>
<evidence type="ECO:0000256" key="4">
    <source>
        <dbReference type="ARBA" id="ARBA00016244"/>
    </source>
</evidence>
<comment type="caution">
    <text evidence="11">The sequence shown here is derived from an EMBL/GenBank/DDBJ whole genome shotgun (WGS) entry which is preliminary data.</text>
</comment>
<evidence type="ECO:0000256" key="2">
    <source>
        <dbReference type="ARBA" id="ARBA00004613"/>
    </source>
</evidence>
<evidence type="ECO:0000256" key="7">
    <source>
        <dbReference type="RuleBase" id="RU362065"/>
    </source>
</evidence>
<dbReference type="NCBIfam" id="TIGR02492">
    <property type="entry name" value="flgK_ends"/>
    <property type="match status" value="1"/>
</dbReference>
<organism evidence="11 12">
    <name type="scientific">Brenneria populi</name>
    <dbReference type="NCBI Taxonomy" id="1505588"/>
    <lineage>
        <taxon>Bacteria</taxon>
        <taxon>Pseudomonadati</taxon>
        <taxon>Pseudomonadota</taxon>
        <taxon>Gammaproteobacteria</taxon>
        <taxon>Enterobacterales</taxon>
        <taxon>Pectobacteriaceae</taxon>
        <taxon>Brenneria</taxon>
    </lineage>
</organism>
<dbReference type="InterPro" id="IPR010930">
    <property type="entry name" value="Flg_bb/hook_C_dom"/>
</dbReference>
<keyword evidence="11" id="KW-0282">Flagellum</keyword>
<evidence type="ECO:0000256" key="6">
    <source>
        <dbReference type="ARBA" id="ARBA00023143"/>
    </source>
</evidence>
<gene>
    <name evidence="7 11" type="primary">flgK</name>
    <name evidence="11" type="ORF">VSX58_19830</name>
</gene>
<sequence>MASSLVNIASSGLKAAQTLLNTTGNNITNAQTAGYSRQTVSLSSTVGQSTSYGEVGTGVAVSSVNREYNALTVAQLRDASASYAETSAYYNQLSQIDSLLAGSITSGTSTTTTSASIDSTLSDFFSSLSTLSSDASSTSSRQAVLNSAQALVTQLQTADNYLASMDTAINQEVSTTVDTINSYAEQIAELNAQISSMGSVGASANSLLDQRDQLINNLNDLVGVTVSTQGDSMVTVSLSNGLALVQGGTAYGLAAVADSADPSSVTVAYDNGSGTLTSINEDNIDGGSLAGLFAARDDIDNTRNSLGLIALELAGNMNELQSEGVDMNGDAGTDFFSYSDPSVVSNSKNSGSATLSAAYSDISSVAASDYTLSYKDGSWSVKQVSDGSTVSYTASTDSDGNATLSFDGLTITVSGDVAEGDSFTAKTVSGVISNLSVALSDGTQIAAGLDDDETGDSDNRNLESMIDLQTAKLIDGNSTLTQSYASLISDIGIKTSSANSLSTSQSTIVTSLTEKQQSVSGVSLDEEYINLYSAQQYYTACSQVLSTANTIFDSLLSAINS</sequence>
<dbReference type="Pfam" id="PF22638">
    <property type="entry name" value="FlgK_D1"/>
    <property type="match status" value="1"/>
</dbReference>
<evidence type="ECO:0000259" key="8">
    <source>
        <dbReference type="Pfam" id="PF06429"/>
    </source>
</evidence>
<feature type="domain" description="Flagellar hook-associated protein 1 D2-like" evidence="9">
    <location>
        <begin position="344"/>
        <end position="426"/>
    </location>
</feature>
<dbReference type="InterPro" id="IPR002371">
    <property type="entry name" value="FlgK"/>
</dbReference>
<feature type="domain" description="Flagellar basal-body/hook protein C-terminal" evidence="8">
    <location>
        <begin position="519"/>
        <end position="557"/>
    </location>
</feature>
<dbReference type="EMBL" id="JAYWTM010000029">
    <property type="protein sequence ID" value="MEC5344849.1"/>
    <property type="molecule type" value="Genomic_DNA"/>
</dbReference>
<evidence type="ECO:0000256" key="3">
    <source>
        <dbReference type="ARBA" id="ARBA00009677"/>
    </source>
</evidence>